<evidence type="ECO:0000313" key="3">
    <source>
        <dbReference type="Proteomes" id="UP000001072"/>
    </source>
</evidence>
<dbReference type="InterPro" id="IPR029016">
    <property type="entry name" value="GAF-like_dom_sf"/>
</dbReference>
<dbReference type="GeneID" id="18928936"/>
<proteinExistence type="predicted"/>
<dbReference type="AlphaFoldDB" id="F4R7R6"/>
<protein>
    <recommendedName>
        <fullName evidence="1">GAF domain-containing protein</fullName>
    </recommendedName>
</protein>
<keyword evidence="3" id="KW-1185">Reference proteome</keyword>
<dbReference type="HOGENOM" id="CLU_1454737_0_0_1"/>
<dbReference type="Pfam" id="PF01590">
    <property type="entry name" value="GAF"/>
    <property type="match status" value="1"/>
</dbReference>
<dbReference type="SUPFAM" id="SSF55781">
    <property type="entry name" value="GAF domain-like"/>
    <property type="match status" value="1"/>
</dbReference>
<evidence type="ECO:0000259" key="1">
    <source>
        <dbReference type="Pfam" id="PF01590"/>
    </source>
</evidence>
<gene>
    <name evidence="2" type="ORF">MELLADRAFT_54833</name>
</gene>
<dbReference type="EMBL" id="GL883092">
    <property type="protein sequence ID" value="EGG11359.1"/>
    <property type="molecule type" value="Genomic_DNA"/>
</dbReference>
<dbReference type="VEuPathDB" id="FungiDB:MELLADRAFT_54833"/>
<feature type="domain" description="GAF" evidence="1">
    <location>
        <begin position="18"/>
        <end position="149"/>
    </location>
</feature>
<sequence>MRGVRSGNLPPETLEQHPVFRKIVRQCREMFDAKISMLSIITDESQIFLAESGLTPLRAAPREITVCAHTVLSGRKGFTILDTKKDWRFAASPLVEHYRARFYSGVPLMAPNLDGAVESEEAACPIGTLCVIDDKPREEFGIEERKKLVYMAEYARREIEEWFKSKLAVKMEVLEESSMRQPATVL</sequence>
<dbReference type="KEGG" id="mlr:MELLADRAFT_54833"/>
<organism evidence="3">
    <name type="scientific">Melampsora larici-populina (strain 98AG31 / pathotype 3-4-7)</name>
    <name type="common">Poplar leaf rust fungus</name>
    <dbReference type="NCBI Taxonomy" id="747676"/>
    <lineage>
        <taxon>Eukaryota</taxon>
        <taxon>Fungi</taxon>
        <taxon>Dikarya</taxon>
        <taxon>Basidiomycota</taxon>
        <taxon>Pucciniomycotina</taxon>
        <taxon>Pucciniomycetes</taxon>
        <taxon>Pucciniales</taxon>
        <taxon>Melampsoraceae</taxon>
        <taxon>Melampsora</taxon>
    </lineage>
</organism>
<dbReference type="OrthoDB" id="21225at2759"/>
<evidence type="ECO:0000313" key="2">
    <source>
        <dbReference type="EMBL" id="EGG11359.1"/>
    </source>
</evidence>
<accession>F4R7R6</accession>
<dbReference type="RefSeq" id="XP_007404994.1">
    <property type="nucleotide sequence ID" value="XM_007404932.1"/>
</dbReference>
<dbReference type="Proteomes" id="UP000001072">
    <property type="component" value="Unassembled WGS sequence"/>
</dbReference>
<dbReference type="InParanoid" id="F4R7R6"/>
<dbReference type="PANTHER" id="PTHR43102:SF2">
    <property type="entry name" value="GAF DOMAIN-CONTAINING PROTEIN"/>
    <property type="match status" value="1"/>
</dbReference>
<reference evidence="3" key="1">
    <citation type="journal article" date="2011" name="Proc. Natl. Acad. Sci. U.S.A.">
        <title>Obligate biotrophy features unraveled by the genomic analysis of rust fungi.</title>
        <authorList>
            <person name="Duplessis S."/>
            <person name="Cuomo C.A."/>
            <person name="Lin Y.-C."/>
            <person name="Aerts A."/>
            <person name="Tisserant E."/>
            <person name="Veneault-Fourrey C."/>
            <person name="Joly D.L."/>
            <person name="Hacquard S."/>
            <person name="Amselem J."/>
            <person name="Cantarel B.L."/>
            <person name="Chiu R."/>
            <person name="Coutinho P.M."/>
            <person name="Feau N."/>
            <person name="Field M."/>
            <person name="Frey P."/>
            <person name="Gelhaye E."/>
            <person name="Goldberg J."/>
            <person name="Grabherr M.G."/>
            <person name="Kodira C.D."/>
            <person name="Kohler A."/>
            <person name="Kuees U."/>
            <person name="Lindquist E.A."/>
            <person name="Lucas S.M."/>
            <person name="Mago R."/>
            <person name="Mauceli E."/>
            <person name="Morin E."/>
            <person name="Murat C."/>
            <person name="Pangilinan J.L."/>
            <person name="Park R."/>
            <person name="Pearson M."/>
            <person name="Quesneville H."/>
            <person name="Rouhier N."/>
            <person name="Sakthikumar S."/>
            <person name="Salamov A.A."/>
            <person name="Schmutz J."/>
            <person name="Selles B."/>
            <person name="Shapiro H."/>
            <person name="Tanguay P."/>
            <person name="Tuskan G.A."/>
            <person name="Henrissat B."/>
            <person name="Van de Peer Y."/>
            <person name="Rouze P."/>
            <person name="Ellis J.G."/>
            <person name="Dodds P.N."/>
            <person name="Schein J.E."/>
            <person name="Zhong S."/>
            <person name="Hamelin R.C."/>
            <person name="Grigoriev I.V."/>
            <person name="Szabo L.J."/>
            <person name="Martin F."/>
        </authorList>
    </citation>
    <scope>NUCLEOTIDE SEQUENCE [LARGE SCALE GENOMIC DNA]</scope>
    <source>
        <strain evidence="3">98AG31 / pathotype 3-4-7</strain>
    </source>
</reference>
<dbReference type="PANTHER" id="PTHR43102">
    <property type="entry name" value="SLR1143 PROTEIN"/>
    <property type="match status" value="1"/>
</dbReference>
<dbReference type="InterPro" id="IPR003018">
    <property type="entry name" value="GAF"/>
</dbReference>
<dbReference type="eggNOG" id="ENOG502RY7A">
    <property type="taxonomic scope" value="Eukaryota"/>
</dbReference>
<name>F4R7R6_MELLP</name>
<dbReference type="STRING" id="747676.F4R7R6"/>
<dbReference type="Gene3D" id="3.30.450.40">
    <property type="match status" value="1"/>
</dbReference>